<gene>
    <name evidence="3" type="ORF">G0U57_019078</name>
</gene>
<feature type="chain" id="PRO_5035860664" evidence="2">
    <location>
        <begin position="17"/>
        <end position="89"/>
    </location>
</feature>
<dbReference type="EMBL" id="JAHGAV010000073">
    <property type="protein sequence ID" value="KAG6933517.1"/>
    <property type="molecule type" value="Genomic_DNA"/>
</dbReference>
<feature type="compositionally biased region" description="Basic and acidic residues" evidence="1">
    <location>
        <begin position="70"/>
        <end position="79"/>
    </location>
</feature>
<organism evidence="3 4">
    <name type="scientific">Chelydra serpentina</name>
    <name type="common">Snapping turtle</name>
    <name type="synonym">Testudo serpentina</name>
    <dbReference type="NCBI Taxonomy" id="8475"/>
    <lineage>
        <taxon>Eukaryota</taxon>
        <taxon>Metazoa</taxon>
        <taxon>Chordata</taxon>
        <taxon>Craniata</taxon>
        <taxon>Vertebrata</taxon>
        <taxon>Euteleostomi</taxon>
        <taxon>Archelosauria</taxon>
        <taxon>Testudinata</taxon>
        <taxon>Testudines</taxon>
        <taxon>Cryptodira</taxon>
        <taxon>Durocryptodira</taxon>
        <taxon>Americhelydia</taxon>
        <taxon>Chelydroidea</taxon>
        <taxon>Chelydridae</taxon>
        <taxon>Chelydra</taxon>
    </lineage>
</organism>
<keyword evidence="4" id="KW-1185">Reference proteome</keyword>
<dbReference type="AlphaFoldDB" id="A0A8T1SXT3"/>
<dbReference type="OrthoDB" id="2325716at2759"/>
<proteinExistence type="predicted"/>
<dbReference type="Proteomes" id="UP000765507">
    <property type="component" value="Unassembled WGS sequence"/>
</dbReference>
<evidence type="ECO:0000256" key="1">
    <source>
        <dbReference type="SAM" id="MobiDB-lite"/>
    </source>
</evidence>
<accession>A0A8T1SXT3</accession>
<sequence>MYSGVTSLFLLCEVSLWDLDNCSIMSVFTPDSKISCLTVVLDRKAILVGMSDSAALILKKSSAKVTVNSSERDLFREESTSNEAESEEN</sequence>
<evidence type="ECO:0000256" key="2">
    <source>
        <dbReference type="SAM" id="SignalP"/>
    </source>
</evidence>
<comment type="caution">
    <text evidence="3">The sequence shown here is derived from an EMBL/GenBank/DDBJ whole genome shotgun (WGS) entry which is preliminary data.</text>
</comment>
<evidence type="ECO:0000313" key="4">
    <source>
        <dbReference type="Proteomes" id="UP000765507"/>
    </source>
</evidence>
<feature type="signal peptide" evidence="2">
    <location>
        <begin position="1"/>
        <end position="16"/>
    </location>
</feature>
<evidence type="ECO:0000313" key="3">
    <source>
        <dbReference type="EMBL" id="KAG6933517.1"/>
    </source>
</evidence>
<keyword evidence="2" id="KW-0732">Signal</keyword>
<protein>
    <submittedName>
        <fullName evidence="3">Uncharacterized protein</fullName>
    </submittedName>
</protein>
<feature type="region of interest" description="Disordered" evidence="1">
    <location>
        <begin position="69"/>
        <end position="89"/>
    </location>
</feature>
<feature type="non-terminal residue" evidence="3">
    <location>
        <position position="89"/>
    </location>
</feature>
<name>A0A8T1SXT3_CHESE</name>
<reference evidence="3 4" key="1">
    <citation type="journal article" date="2020" name="G3 (Bethesda)">
        <title>Draft Genome of the Common Snapping Turtle, Chelydra serpentina, a Model for Phenotypic Plasticity in Reptiles.</title>
        <authorList>
            <person name="Das D."/>
            <person name="Singh S.K."/>
            <person name="Bierstedt J."/>
            <person name="Erickson A."/>
            <person name="Galli G.L.J."/>
            <person name="Crossley D.A. 2nd"/>
            <person name="Rhen T."/>
        </authorList>
    </citation>
    <scope>NUCLEOTIDE SEQUENCE [LARGE SCALE GENOMIC DNA]</scope>
    <source>
        <strain evidence="3">KW</strain>
    </source>
</reference>